<sequence>MGLFAALHLALQIAITVISWRFFYLGVQGEAVRALSVLSRGVVLDVVDDYLLVVNNIVTDGLFIHRCYVIWGRNIKVTIVPTLSLIATIVMGSVGASQHDEIGGSDHNDYRLAFKMTILTNLTLMGLTAGRIWWIRRDVVSVLDPSVTHTYDMVIAMILESGAIYCISIILYLIAVARLNTLDSLLAISAFRAAIPQIMNIAPILILVRVGSGRSVDETSSSGVLDSRSSPRASFAVNRNLN</sequence>
<evidence type="ECO:0000313" key="2">
    <source>
        <dbReference type="EMBL" id="KAF7342457.1"/>
    </source>
</evidence>
<protein>
    <submittedName>
        <fullName evidence="2">Uncharacterized protein</fullName>
    </submittedName>
</protein>
<accession>A0A8H6XL51</accession>
<comment type="caution">
    <text evidence="2">The sequence shown here is derived from an EMBL/GenBank/DDBJ whole genome shotgun (WGS) entry which is preliminary data.</text>
</comment>
<feature type="transmembrane region" description="Helical" evidence="1">
    <location>
        <begin position="154"/>
        <end position="174"/>
    </location>
</feature>
<keyword evidence="3" id="KW-1185">Reference proteome</keyword>
<dbReference type="OrthoDB" id="3226582at2759"/>
<feature type="transmembrane region" description="Helical" evidence="1">
    <location>
        <begin position="116"/>
        <end position="134"/>
    </location>
</feature>
<evidence type="ECO:0000313" key="3">
    <source>
        <dbReference type="Proteomes" id="UP000620124"/>
    </source>
</evidence>
<keyword evidence="1" id="KW-0812">Transmembrane</keyword>
<proteinExistence type="predicted"/>
<dbReference type="EMBL" id="JACAZI010000017">
    <property type="protein sequence ID" value="KAF7342457.1"/>
    <property type="molecule type" value="Genomic_DNA"/>
</dbReference>
<dbReference type="AlphaFoldDB" id="A0A8H6XL51"/>
<evidence type="ECO:0000256" key="1">
    <source>
        <dbReference type="SAM" id="Phobius"/>
    </source>
</evidence>
<reference evidence="2" key="1">
    <citation type="submission" date="2020-05" db="EMBL/GenBank/DDBJ databases">
        <title>Mycena genomes resolve the evolution of fungal bioluminescence.</title>
        <authorList>
            <person name="Tsai I.J."/>
        </authorList>
    </citation>
    <scope>NUCLEOTIDE SEQUENCE</scope>
    <source>
        <strain evidence="2">CCC161011</strain>
    </source>
</reference>
<dbReference type="Proteomes" id="UP000620124">
    <property type="component" value="Unassembled WGS sequence"/>
</dbReference>
<feature type="transmembrane region" description="Helical" evidence="1">
    <location>
        <begin position="78"/>
        <end position="96"/>
    </location>
</feature>
<organism evidence="2 3">
    <name type="scientific">Mycena venus</name>
    <dbReference type="NCBI Taxonomy" id="2733690"/>
    <lineage>
        <taxon>Eukaryota</taxon>
        <taxon>Fungi</taxon>
        <taxon>Dikarya</taxon>
        <taxon>Basidiomycota</taxon>
        <taxon>Agaricomycotina</taxon>
        <taxon>Agaricomycetes</taxon>
        <taxon>Agaricomycetidae</taxon>
        <taxon>Agaricales</taxon>
        <taxon>Marasmiineae</taxon>
        <taxon>Mycenaceae</taxon>
        <taxon>Mycena</taxon>
    </lineage>
</organism>
<feature type="transmembrane region" description="Helical" evidence="1">
    <location>
        <begin position="186"/>
        <end position="208"/>
    </location>
</feature>
<keyword evidence="1" id="KW-1133">Transmembrane helix</keyword>
<name>A0A8H6XL51_9AGAR</name>
<gene>
    <name evidence="2" type="ORF">MVEN_01835000</name>
</gene>
<keyword evidence="1" id="KW-0472">Membrane</keyword>